<dbReference type="Proteomes" id="UP000307217">
    <property type="component" value="Unassembled WGS sequence"/>
</dbReference>
<dbReference type="RefSeq" id="WP_138593596.1">
    <property type="nucleotide sequence ID" value="NZ_PNBX01000126.1"/>
</dbReference>
<dbReference type="PIRSF" id="PIRSF014995">
    <property type="entry name" value="UCP014995"/>
    <property type="match status" value="1"/>
</dbReference>
<evidence type="ECO:0000313" key="2">
    <source>
        <dbReference type="Proteomes" id="UP000307217"/>
    </source>
</evidence>
<protein>
    <submittedName>
        <fullName evidence="1">DUF2271 domain-containing protein</fullName>
    </submittedName>
</protein>
<dbReference type="InterPro" id="IPR014469">
    <property type="entry name" value="DUF2271"/>
</dbReference>
<name>A0A5S3UZF6_9GAMM</name>
<comment type="caution">
    <text evidence="1">The sequence shown here is derived from an EMBL/GenBank/DDBJ whole genome shotgun (WGS) entry which is preliminary data.</text>
</comment>
<accession>A0A5S3UZF6</accession>
<organism evidence="1 2">
    <name type="scientific">Pseudoalteromonas aurantia</name>
    <dbReference type="NCBI Taxonomy" id="43654"/>
    <lineage>
        <taxon>Bacteria</taxon>
        <taxon>Pseudomonadati</taxon>
        <taxon>Pseudomonadota</taxon>
        <taxon>Gammaproteobacteria</taxon>
        <taxon>Alteromonadales</taxon>
        <taxon>Pseudoalteromonadaceae</taxon>
        <taxon>Pseudoalteromonas</taxon>
    </lineage>
</organism>
<proteinExistence type="predicted"/>
<sequence length="162" mass="18437">MIKAWVVLVFALIFTVQARGAEIELSINLAKQTGEYHNPYVAVWIEDDTGKSVRTLVLWREGAKWLKDIRTWWRKVGRRAPELVDSVTSATRPAGDYRLNFSTNDDNGDPLAQGNYTLKFEVVRENGGRAMIKQKFRLNGQAQSYDLQGTLETNPTTFSIKE</sequence>
<dbReference type="Gene3D" id="2.60.40.4070">
    <property type="match status" value="1"/>
</dbReference>
<dbReference type="Pfam" id="PF10029">
    <property type="entry name" value="DUF2271"/>
    <property type="match status" value="1"/>
</dbReference>
<reference evidence="1 2" key="1">
    <citation type="submission" date="2018-01" db="EMBL/GenBank/DDBJ databases">
        <authorList>
            <person name="Paulsen S."/>
            <person name="Gram L.K."/>
        </authorList>
    </citation>
    <scope>NUCLEOTIDE SEQUENCE [LARGE SCALE GENOMIC DNA]</scope>
    <source>
        <strain evidence="1 2">S3790</strain>
    </source>
</reference>
<dbReference type="OrthoDB" id="27171at2"/>
<gene>
    <name evidence="1" type="ORF">CWC19_19660</name>
</gene>
<dbReference type="EMBL" id="PNBX01000126">
    <property type="protein sequence ID" value="TMO63011.1"/>
    <property type="molecule type" value="Genomic_DNA"/>
</dbReference>
<reference evidence="2" key="2">
    <citation type="submission" date="2019-06" db="EMBL/GenBank/DDBJ databases">
        <title>Co-occurence of chitin degradation, pigmentation and bioactivity in marine Pseudoalteromonas.</title>
        <authorList>
            <person name="Sonnenschein E.C."/>
            <person name="Bech P.K."/>
        </authorList>
    </citation>
    <scope>NUCLEOTIDE SEQUENCE [LARGE SCALE GENOMIC DNA]</scope>
    <source>
        <strain evidence="2">S3790</strain>
    </source>
</reference>
<evidence type="ECO:0000313" key="1">
    <source>
        <dbReference type="EMBL" id="TMO63011.1"/>
    </source>
</evidence>
<dbReference type="AlphaFoldDB" id="A0A5S3UZF6"/>